<dbReference type="SMART" id="SM00304">
    <property type="entry name" value="HAMP"/>
    <property type="match status" value="1"/>
</dbReference>
<dbReference type="CDD" id="cd00082">
    <property type="entry name" value="HisKA"/>
    <property type="match status" value="1"/>
</dbReference>
<dbReference type="PROSITE" id="PS50894">
    <property type="entry name" value="HPT"/>
    <property type="match status" value="1"/>
</dbReference>
<evidence type="ECO:0000256" key="5">
    <source>
        <dbReference type="ARBA" id="ARBA00022553"/>
    </source>
</evidence>
<dbReference type="GO" id="GO:0005886">
    <property type="term" value="C:plasma membrane"/>
    <property type="evidence" value="ECO:0007669"/>
    <property type="project" value="UniProtKB-SubCell"/>
</dbReference>
<dbReference type="CDD" id="cd00156">
    <property type="entry name" value="REC"/>
    <property type="match status" value="1"/>
</dbReference>
<dbReference type="InterPro" id="IPR036097">
    <property type="entry name" value="HisK_dim/P_sf"/>
</dbReference>
<feature type="domain" description="HPt" evidence="23">
    <location>
        <begin position="834"/>
        <end position="921"/>
    </location>
</feature>
<dbReference type="SUPFAM" id="SSF47384">
    <property type="entry name" value="Homodimeric domain of signal transducing histidine kinase"/>
    <property type="match status" value="1"/>
</dbReference>
<dbReference type="SMART" id="SM00448">
    <property type="entry name" value="REC"/>
    <property type="match status" value="2"/>
</dbReference>
<dbReference type="Proteomes" id="UP000886251">
    <property type="component" value="Unassembled WGS sequence"/>
</dbReference>
<dbReference type="PROSITE" id="PS50885">
    <property type="entry name" value="HAMP"/>
    <property type="match status" value="1"/>
</dbReference>
<evidence type="ECO:0000259" key="22">
    <source>
        <dbReference type="PROSITE" id="PS50885"/>
    </source>
</evidence>
<dbReference type="SMART" id="SM00387">
    <property type="entry name" value="HATPase_c"/>
    <property type="match status" value="1"/>
</dbReference>
<dbReference type="PANTHER" id="PTHR45339">
    <property type="entry name" value="HYBRID SIGNAL TRANSDUCTION HISTIDINE KINASE J"/>
    <property type="match status" value="1"/>
</dbReference>
<keyword evidence="6" id="KW-0808">Transferase</keyword>
<dbReference type="Pfam" id="PF00512">
    <property type="entry name" value="HisKA"/>
    <property type="match status" value="1"/>
</dbReference>
<dbReference type="Gene3D" id="1.10.287.130">
    <property type="match status" value="1"/>
</dbReference>
<dbReference type="InterPro" id="IPR011006">
    <property type="entry name" value="CheY-like_superfamily"/>
</dbReference>
<dbReference type="PANTHER" id="PTHR45339:SF1">
    <property type="entry name" value="HYBRID SIGNAL TRANSDUCTION HISTIDINE KINASE J"/>
    <property type="match status" value="1"/>
</dbReference>
<keyword evidence="7 19" id="KW-0812">Transmembrane</keyword>
<comment type="subunit">
    <text evidence="14">At low DSF concentrations, interacts with RpfF.</text>
</comment>
<keyword evidence="13 19" id="KW-0472">Membrane</keyword>
<evidence type="ECO:0000256" key="14">
    <source>
        <dbReference type="ARBA" id="ARBA00064003"/>
    </source>
</evidence>
<evidence type="ECO:0000259" key="23">
    <source>
        <dbReference type="PROSITE" id="PS50894"/>
    </source>
</evidence>
<evidence type="ECO:0000256" key="2">
    <source>
        <dbReference type="ARBA" id="ARBA00004651"/>
    </source>
</evidence>
<evidence type="ECO:0000256" key="10">
    <source>
        <dbReference type="ARBA" id="ARBA00022840"/>
    </source>
</evidence>
<evidence type="ECO:0000256" key="16">
    <source>
        <dbReference type="PROSITE-ProRule" id="PRU00110"/>
    </source>
</evidence>
<comment type="caution">
    <text evidence="24">The sequence shown here is derived from an EMBL/GenBank/DDBJ whole genome shotgun (WGS) entry which is preliminary data.</text>
</comment>
<feature type="domain" description="Response regulatory" evidence="21">
    <location>
        <begin position="673"/>
        <end position="792"/>
    </location>
</feature>
<evidence type="ECO:0000256" key="19">
    <source>
        <dbReference type="SAM" id="Phobius"/>
    </source>
</evidence>
<protein>
    <recommendedName>
        <fullName evidence="15">Sensory/regulatory protein RpfC</fullName>
        <ecNumber evidence="3">2.7.13.3</ecNumber>
    </recommendedName>
</protein>
<comment type="catalytic activity">
    <reaction evidence="1">
        <text>ATP + protein L-histidine = ADP + protein N-phospho-L-histidine.</text>
        <dbReference type="EC" id="2.7.13.3"/>
    </reaction>
</comment>
<dbReference type="Pfam" id="PF02518">
    <property type="entry name" value="HATPase_c"/>
    <property type="match status" value="1"/>
</dbReference>
<keyword evidence="4" id="KW-1003">Cell membrane</keyword>
<dbReference type="GO" id="GO:0005524">
    <property type="term" value="F:ATP binding"/>
    <property type="evidence" value="ECO:0007669"/>
    <property type="project" value="UniProtKB-KW"/>
</dbReference>
<dbReference type="InterPro" id="IPR003660">
    <property type="entry name" value="HAMP_dom"/>
</dbReference>
<proteinExistence type="predicted"/>
<dbReference type="AlphaFoldDB" id="A0A831RMC5"/>
<evidence type="ECO:0000256" key="9">
    <source>
        <dbReference type="ARBA" id="ARBA00022777"/>
    </source>
</evidence>
<dbReference type="InterPro" id="IPR005467">
    <property type="entry name" value="His_kinase_dom"/>
</dbReference>
<dbReference type="SUPFAM" id="SSF158472">
    <property type="entry name" value="HAMP domain-like"/>
    <property type="match status" value="1"/>
</dbReference>
<evidence type="ECO:0000256" key="7">
    <source>
        <dbReference type="ARBA" id="ARBA00022692"/>
    </source>
</evidence>
<dbReference type="CDD" id="cd06225">
    <property type="entry name" value="HAMP"/>
    <property type="match status" value="1"/>
</dbReference>
<dbReference type="InterPro" id="IPR004358">
    <property type="entry name" value="Sig_transdc_His_kin-like_C"/>
</dbReference>
<evidence type="ECO:0000256" key="15">
    <source>
        <dbReference type="ARBA" id="ARBA00068150"/>
    </source>
</evidence>
<keyword evidence="9" id="KW-0418">Kinase</keyword>
<dbReference type="SMART" id="SM00073">
    <property type="entry name" value="HPT"/>
    <property type="match status" value="1"/>
</dbReference>
<evidence type="ECO:0000256" key="17">
    <source>
        <dbReference type="PROSITE-ProRule" id="PRU00169"/>
    </source>
</evidence>
<comment type="subcellular location">
    <subcellularLocation>
        <location evidence="2">Cell membrane</location>
        <topology evidence="2">Multi-pass membrane protein</topology>
    </subcellularLocation>
</comment>
<dbReference type="PRINTS" id="PR00344">
    <property type="entry name" value="BCTRLSENSOR"/>
</dbReference>
<dbReference type="SUPFAM" id="SSF52172">
    <property type="entry name" value="CheY-like"/>
    <property type="match status" value="2"/>
</dbReference>
<dbReference type="SUPFAM" id="SSF47226">
    <property type="entry name" value="Histidine-containing phosphotransfer domain, HPT domain"/>
    <property type="match status" value="1"/>
</dbReference>
<feature type="modified residue" description="4-aspartylphosphate" evidence="17">
    <location>
        <position position="585"/>
    </location>
</feature>
<keyword evidence="12" id="KW-0902">Two-component regulatory system</keyword>
<evidence type="ECO:0000256" key="1">
    <source>
        <dbReference type="ARBA" id="ARBA00000085"/>
    </source>
</evidence>
<dbReference type="SUPFAM" id="SSF55874">
    <property type="entry name" value="ATPase domain of HSP90 chaperone/DNA topoisomerase II/histidine kinase"/>
    <property type="match status" value="1"/>
</dbReference>
<feature type="domain" description="Histidine kinase" evidence="20">
    <location>
        <begin position="292"/>
        <end position="513"/>
    </location>
</feature>
<evidence type="ECO:0000256" key="6">
    <source>
        <dbReference type="ARBA" id="ARBA00022679"/>
    </source>
</evidence>
<dbReference type="CDD" id="cd17546">
    <property type="entry name" value="REC_hyHK_CKI1_RcsC-like"/>
    <property type="match status" value="1"/>
</dbReference>
<evidence type="ECO:0000259" key="21">
    <source>
        <dbReference type="PROSITE" id="PS50110"/>
    </source>
</evidence>
<dbReference type="InterPro" id="IPR036641">
    <property type="entry name" value="HPT_dom_sf"/>
</dbReference>
<accession>A0A831RMC5</accession>
<sequence length="921" mass="101922">MKTFGKLNVAEKLRWMILLTSGIALLVASLISLSIDYFSYRKLLLERAVVLSDLIATNSTAALTFDDRKTAGKLLQSLRSEPSVNSATLYLPDGDRFASYVRGTREQHPTDRDDRQWLDSMRQADSLRYRYDEDDIDVVRPVVMQGEQLGFIHIDTSLDALYERIVDYLAVTLLLWLLIMGGVYLLSNRLQRRISAPIQHLVEGIRKVSDQQDFSLRLQGGGEDEIGTIISNFNTMLGQIQERDDKLASYRKGLELKVEERTRHLREAMEVAEQAREDAEAASRAKSEFLATMSHEIRTPMNGVIGMTELLLDSNLDVRAHRLADTAHRSAESLLGVINDILDISKIEANKLQLNPEDFDLRALLEDTLEMIAGQAHRKGLEVVPNLPPDLPMMVRGDPVRIRQILVNLLGNAIKFTERGEVRLWVRPGECDGRRQTLAFEVSDTGPGIPVEQQERIFDAFSQADSSTTRRHNGTGLGLAIARSLVEKMDGRIELESSPGKGAHFRFTIQVGLVHQDTEIPKPAAALQGVRILIVDDHAVNREIVQNQMVAHGLRSTSASCGSEALELLRQADTAGDPYRIALLDWHMPEMDGLELAQAIQSDDQLKTPQLVILSSTGADIDEAMAAALGISCFLQKPVRQRQLFECLGNVLGQRPRDPLPVAQNHTGLAGKRILLAEDNPVNQEVAVGMLTVLGCEVDLAADGVEAVATWSENRYDLVLMDCHMPEMDGFGATEELRRLEREQGRPMTPVIALTADVQKGIEQQCAVAGMNGYLSKPFNMNQLLATLQQHLQIVDPGSGSPDRRQRMLPLLRLEAPLDPDTLQQLRDLDQASGRNVMGRAIQHFIEQMPVELEALKQALAEQDAETLRGVAHRMKSSSASLGAQALSRHCARLENTARNGDLAPVAGLLDGIEAALPAVL</sequence>
<keyword evidence="5 17" id="KW-0597">Phosphoprotein</keyword>
<organism evidence="24">
    <name type="scientific">Sedimenticola thiotaurini</name>
    <dbReference type="NCBI Taxonomy" id="1543721"/>
    <lineage>
        <taxon>Bacteria</taxon>
        <taxon>Pseudomonadati</taxon>
        <taxon>Pseudomonadota</taxon>
        <taxon>Gammaproteobacteria</taxon>
        <taxon>Chromatiales</taxon>
        <taxon>Sedimenticolaceae</taxon>
        <taxon>Sedimenticola</taxon>
    </lineage>
</organism>
<keyword evidence="8" id="KW-0547">Nucleotide-binding</keyword>
<dbReference type="InterPro" id="IPR003594">
    <property type="entry name" value="HATPase_dom"/>
</dbReference>
<keyword evidence="10" id="KW-0067">ATP-binding</keyword>
<feature type="domain" description="Response regulatory" evidence="21">
    <location>
        <begin position="531"/>
        <end position="652"/>
    </location>
</feature>
<reference evidence="24" key="1">
    <citation type="journal article" date="2020" name="mSystems">
        <title>Genome- and Community-Level Interaction Insights into Carbon Utilization and Element Cycling Functions of Hydrothermarchaeota in Hydrothermal Sediment.</title>
        <authorList>
            <person name="Zhou Z."/>
            <person name="Liu Y."/>
            <person name="Xu W."/>
            <person name="Pan J."/>
            <person name="Luo Z.H."/>
            <person name="Li M."/>
        </authorList>
    </citation>
    <scope>NUCLEOTIDE SEQUENCE [LARGE SCALE GENOMIC DNA]</scope>
    <source>
        <strain evidence="24">HyVt-443</strain>
    </source>
</reference>
<evidence type="ECO:0000256" key="12">
    <source>
        <dbReference type="ARBA" id="ARBA00023012"/>
    </source>
</evidence>
<dbReference type="CDD" id="cd16922">
    <property type="entry name" value="HATPase_EvgS-ArcB-TorS-like"/>
    <property type="match status" value="1"/>
</dbReference>
<evidence type="ECO:0000256" key="4">
    <source>
        <dbReference type="ARBA" id="ARBA00022475"/>
    </source>
</evidence>
<dbReference type="FunFam" id="1.10.287.130:FF:000002">
    <property type="entry name" value="Two-component osmosensing histidine kinase"/>
    <property type="match status" value="1"/>
</dbReference>
<dbReference type="InterPro" id="IPR008207">
    <property type="entry name" value="Sig_transdc_His_kin_Hpt_dom"/>
</dbReference>
<dbReference type="Pfam" id="PF00072">
    <property type="entry name" value="Response_reg"/>
    <property type="match status" value="2"/>
</dbReference>
<dbReference type="Pfam" id="PF01627">
    <property type="entry name" value="Hpt"/>
    <property type="match status" value="1"/>
</dbReference>
<evidence type="ECO:0000256" key="18">
    <source>
        <dbReference type="SAM" id="Coils"/>
    </source>
</evidence>
<name>A0A831RMC5_9GAMM</name>
<evidence type="ECO:0000256" key="13">
    <source>
        <dbReference type="ARBA" id="ARBA00023136"/>
    </source>
</evidence>
<feature type="modified residue" description="4-aspartylphosphate" evidence="17">
    <location>
        <position position="722"/>
    </location>
</feature>
<dbReference type="Gene3D" id="3.40.50.2300">
    <property type="match status" value="2"/>
</dbReference>
<dbReference type="FunFam" id="3.30.565.10:FF:000010">
    <property type="entry name" value="Sensor histidine kinase RcsC"/>
    <property type="match status" value="1"/>
</dbReference>
<evidence type="ECO:0000256" key="11">
    <source>
        <dbReference type="ARBA" id="ARBA00022989"/>
    </source>
</evidence>
<dbReference type="Gene3D" id="1.20.120.160">
    <property type="entry name" value="HPT domain"/>
    <property type="match status" value="1"/>
</dbReference>
<feature type="non-terminal residue" evidence="24">
    <location>
        <position position="921"/>
    </location>
</feature>
<keyword evidence="18" id="KW-0175">Coiled coil</keyword>
<dbReference type="PROSITE" id="PS50109">
    <property type="entry name" value="HIS_KIN"/>
    <property type="match status" value="1"/>
</dbReference>
<keyword evidence="11 19" id="KW-1133">Transmembrane helix</keyword>
<dbReference type="PROSITE" id="PS50110">
    <property type="entry name" value="RESPONSE_REGULATORY"/>
    <property type="match status" value="2"/>
</dbReference>
<dbReference type="Pfam" id="PF00672">
    <property type="entry name" value="HAMP"/>
    <property type="match status" value="1"/>
</dbReference>
<dbReference type="InterPro" id="IPR003661">
    <property type="entry name" value="HisK_dim/P_dom"/>
</dbReference>
<feature type="domain" description="HAMP" evidence="22">
    <location>
        <begin position="192"/>
        <end position="245"/>
    </location>
</feature>
<dbReference type="GO" id="GO:0000155">
    <property type="term" value="F:phosphorelay sensor kinase activity"/>
    <property type="evidence" value="ECO:0007669"/>
    <property type="project" value="InterPro"/>
</dbReference>
<feature type="transmembrane region" description="Helical" evidence="19">
    <location>
        <begin position="165"/>
        <end position="186"/>
    </location>
</feature>
<dbReference type="Pfam" id="PF17152">
    <property type="entry name" value="CHASE8"/>
    <property type="match status" value="1"/>
</dbReference>
<evidence type="ECO:0000259" key="20">
    <source>
        <dbReference type="PROSITE" id="PS50109"/>
    </source>
</evidence>
<dbReference type="InterPro" id="IPR033417">
    <property type="entry name" value="CHASE8"/>
</dbReference>
<evidence type="ECO:0000313" key="24">
    <source>
        <dbReference type="EMBL" id="HEB95549.1"/>
    </source>
</evidence>
<feature type="modified residue" description="Phosphohistidine" evidence="16">
    <location>
        <position position="873"/>
    </location>
</feature>
<dbReference type="CDD" id="cd00088">
    <property type="entry name" value="HPT"/>
    <property type="match status" value="1"/>
</dbReference>
<dbReference type="Gene3D" id="3.30.565.10">
    <property type="entry name" value="Histidine kinase-like ATPase, C-terminal domain"/>
    <property type="match status" value="1"/>
</dbReference>
<evidence type="ECO:0000256" key="3">
    <source>
        <dbReference type="ARBA" id="ARBA00012438"/>
    </source>
</evidence>
<dbReference type="InterPro" id="IPR036890">
    <property type="entry name" value="HATPase_C_sf"/>
</dbReference>
<feature type="coiled-coil region" evidence="18">
    <location>
        <begin position="258"/>
        <end position="285"/>
    </location>
</feature>
<dbReference type="EMBL" id="DRKP01000048">
    <property type="protein sequence ID" value="HEB95549.1"/>
    <property type="molecule type" value="Genomic_DNA"/>
</dbReference>
<dbReference type="SMART" id="SM00388">
    <property type="entry name" value="HisKA"/>
    <property type="match status" value="1"/>
</dbReference>
<dbReference type="EC" id="2.7.13.3" evidence="3"/>
<dbReference type="InterPro" id="IPR001789">
    <property type="entry name" value="Sig_transdc_resp-reg_receiver"/>
</dbReference>
<evidence type="ECO:0000256" key="8">
    <source>
        <dbReference type="ARBA" id="ARBA00022741"/>
    </source>
</evidence>
<dbReference type="Gene3D" id="6.10.340.10">
    <property type="match status" value="1"/>
</dbReference>
<feature type="transmembrane region" description="Helical" evidence="19">
    <location>
        <begin position="15"/>
        <end position="38"/>
    </location>
</feature>
<gene>
    <name evidence="24" type="ORF">ENI96_03845</name>
</gene>